<feature type="transmembrane region" description="Helical" evidence="1">
    <location>
        <begin position="74"/>
        <end position="91"/>
    </location>
</feature>
<feature type="transmembrane region" description="Helical" evidence="1">
    <location>
        <begin position="139"/>
        <end position="157"/>
    </location>
</feature>
<keyword evidence="1" id="KW-1133">Transmembrane helix</keyword>
<evidence type="ECO:0000256" key="1">
    <source>
        <dbReference type="SAM" id="Phobius"/>
    </source>
</evidence>
<dbReference type="AlphaFoldDB" id="A0A421BP34"/>
<gene>
    <name evidence="3" type="ORF">DYS74_10105</name>
</gene>
<comment type="caution">
    <text evidence="3">The sequence shown here is derived from an EMBL/GenBank/DDBJ whole genome shotgun (WGS) entry which is preliminary data.</text>
</comment>
<dbReference type="EMBL" id="RCHI01000008">
    <property type="protein sequence ID" value="RLL64676.1"/>
    <property type="molecule type" value="Genomic_DNA"/>
</dbReference>
<evidence type="ECO:0000313" key="4">
    <source>
        <dbReference type="Proteomes" id="UP000279673"/>
    </source>
</evidence>
<feature type="transmembrane region" description="Helical" evidence="1">
    <location>
        <begin position="268"/>
        <end position="288"/>
    </location>
</feature>
<name>A0A421BP34_9RHOB</name>
<keyword evidence="1" id="KW-0812">Transmembrane</keyword>
<evidence type="ECO:0000259" key="2">
    <source>
        <dbReference type="Pfam" id="PF14378"/>
    </source>
</evidence>
<dbReference type="InterPro" id="IPR026841">
    <property type="entry name" value="Aur1/Ipt1"/>
</dbReference>
<sequence length="333" mass="36190">MKWIFRASVAYVLCALALVGWLYGDTPQLIWEAGMRAGASVGMMLGAGKLLGPWLLIGGVLLGRRRIAERMSPLAFVACASLLLPIGFSFAKNAIPMLVPYHADPALAALDSWLHFGHDPWRIAHGLLGKREVGWMPELYMTVWGPCAFGFPLIVLATDPEIGRARHYIWLFFGSWVVIGNGLALAGSSVGPVFYDRLLGTERFGGLTQAIAASGLSGTSIGVIQEWLWQRYLGGGLDLGFGISAFPSMHVAVAAIVALYLAERSRWLAPLGALFLLSIFFVSVYTGYHYAVDGYVAVLVVLAGHFGLRHFTLAKSERKLRIVAASQLLRSVR</sequence>
<proteinExistence type="predicted"/>
<feature type="transmembrane region" description="Helical" evidence="1">
    <location>
        <begin position="239"/>
        <end position="261"/>
    </location>
</feature>
<dbReference type="Proteomes" id="UP000279673">
    <property type="component" value="Unassembled WGS sequence"/>
</dbReference>
<feature type="transmembrane region" description="Helical" evidence="1">
    <location>
        <begin position="294"/>
        <end position="311"/>
    </location>
</feature>
<accession>A0A421BP34</accession>
<organism evidence="3 4">
    <name type="scientific">Paenirhodobacter hankyongi</name>
    <dbReference type="NCBI Taxonomy" id="2294033"/>
    <lineage>
        <taxon>Bacteria</taxon>
        <taxon>Pseudomonadati</taxon>
        <taxon>Pseudomonadota</taxon>
        <taxon>Alphaproteobacteria</taxon>
        <taxon>Rhodobacterales</taxon>
        <taxon>Rhodobacter group</taxon>
        <taxon>Paenirhodobacter</taxon>
    </lineage>
</organism>
<evidence type="ECO:0000313" key="3">
    <source>
        <dbReference type="EMBL" id="RLL64676.1"/>
    </source>
</evidence>
<dbReference type="GO" id="GO:0016020">
    <property type="term" value="C:membrane"/>
    <property type="evidence" value="ECO:0007669"/>
    <property type="project" value="UniProtKB-SubCell"/>
</dbReference>
<keyword evidence="1" id="KW-0472">Membrane</keyword>
<feature type="transmembrane region" description="Helical" evidence="1">
    <location>
        <begin position="169"/>
        <end position="195"/>
    </location>
</feature>
<dbReference type="Pfam" id="PF14378">
    <property type="entry name" value="PAP2_3"/>
    <property type="match status" value="1"/>
</dbReference>
<reference evidence="3 4" key="1">
    <citation type="submission" date="2018-10" db="EMBL/GenBank/DDBJ databases">
        <title>Rhodobacter sp . BO-81.</title>
        <authorList>
            <person name="Im W.T."/>
        </authorList>
    </citation>
    <scope>NUCLEOTIDE SEQUENCE [LARGE SCALE GENOMIC DNA]</scope>
    <source>
        <strain evidence="3 4">BO-81</strain>
    </source>
</reference>
<dbReference type="RefSeq" id="WP_121533440.1">
    <property type="nucleotide sequence ID" value="NZ_RCHI01000008.1"/>
</dbReference>
<feature type="transmembrane region" description="Helical" evidence="1">
    <location>
        <begin position="40"/>
        <end position="62"/>
    </location>
</feature>
<protein>
    <recommendedName>
        <fullName evidence="2">Inositolphosphotransferase Aur1/Ipt1 domain-containing protein</fullName>
    </recommendedName>
</protein>
<feature type="domain" description="Inositolphosphotransferase Aur1/Ipt1" evidence="2">
    <location>
        <begin position="106"/>
        <end position="305"/>
    </location>
</feature>
<keyword evidence="4" id="KW-1185">Reference proteome</keyword>